<protein>
    <recommendedName>
        <fullName evidence="3">Proteasome subunit alpha</fullName>
    </recommendedName>
    <alternativeName>
        <fullName evidence="3">20S proteasome alpha subunit</fullName>
    </alternativeName>
    <alternativeName>
        <fullName evidence="3">Proteasome core protein PrcA</fullName>
    </alternativeName>
</protein>
<dbReference type="InterPro" id="IPR023332">
    <property type="entry name" value="Proteasome_alpha-type"/>
</dbReference>
<evidence type="ECO:0000313" key="6">
    <source>
        <dbReference type="EMBL" id="SER69489.1"/>
    </source>
</evidence>
<dbReference type="AlphaFoldDB" id="A0A1H9RBR5"/>
<evidence type="ECO:0000256" key="4">
    <source>
        <dbReference type="PROSITE-ProRule" id="PRU00808"/>
    </source>
</evidence>
<dbReference type="GO" id="GO:0010498">
    <property type="term" value="P:proteasomal protein catabolic process"/>
    <property type="evidence" value="ECO:0007669"/>
    <property type="project" value="UniProtKB-UniRule"/>
</dbReference>
<keyword evidence="7" id="KW-1185">Reference proteome</keyword>
<organism evidence="6 7">
    <name type="scientific">Lentzea xinjiangensis</name>
    <dbReference type="NCBI Taxonomy" id="402600"/>
    <lineage>
        <taxon>Bacteria</taxon>
        <taxon>Bacillati</taxon>
        <taxon>Actinomycetota</taxon>
        <taxon>Actinomycetes</taxon>
        <taxon>Pseudonocardiales</taxon>
        <taxon>Pseudonocardiaceae</taxon>
        <taxon>Lentzea</taxon>
    </lineage>
</organism>
<dbReference type="RefSeq" id="WP_089955431.1">
    <property type="nucleotide sequence ID" value="NZ_FOFR01000014.1"/>
</dbReference>
<dbReference type="InterPro" id="IPR050115">
    <property type="entry name" value="Proteasome_alpha"/>
</dbReference>
<keyword evidence="1 3" id="KW-0963">Cytoplasm</keyword>
<dbReference type="OrthoDB" id="9775643at2"/>
<comment type="similarity">
    <text evidence="3 4">Belongs to the peptidase T1A family.</text>
</comment>
<feature type="region of interest" description="Disordered" evidence="5">
    <location>
        <begin position="232"/>
        <end position="257"/>
    </location>
</feature>
<dbReference type="SUPFAM" id="SSF56235">
    <property type="entry name" value="N-terminal nucleophile aminohydrolases (Ntn hydrolases)"/>
    <property type="match status" value="1"/>
</dbReference>
<sequence>MTMPLYASAEQVMRDRSEYARKGIARGRSVIVLKYADGILFVAENPSSTLHKVSEIYDRIGFAAVGRYSEFENLRQAGIRFADVRGYQNDPRDVTSRSLANVYATTLGTYFTEQIKPFEVEICVAEVGDSAESDTLYRLTYDGSIVDEPQYIVMGGTVDAANTALKESFADGLSLAEAVPVAVKALSAGSSSTGSGSTELLPAAKLEVAVLERARPRRAFRRIAGAALDSLLPAPTKDGKAVEDVELPGASPEEESK</sequence>
<dbReference type="Pfam" id="PF00227">
    <property type="entry name" value="Proteasome"/>
    <property type="match status" value="1"/>
</dbReference>
<evidence type="ECO:0000256" key="2">
    <source>
        <dbReference type="ARBA" id="ARBA00022942"/>
    </source>
</evidence>
<dbReference type="Gene3D" id="3.60.20.10">
    <property type="entry name" value="Glutamine Phosphoribosylpyrophosphate, subunit 1, domain 1"/>
    <property type="match status" value="1"/>
</dbReference>
<dbReference type="GO" id="GO:0005737">
    <property type="term" value="C:cytoplasm"/>
    <property type="evidence" value="ECO:0007669"/>
    <property type="project" value="UniProtKB-SubCell"/>
</dbReference>
<proteinExistence type="inferred from homology"/>
<accession>A0A1H9RBR5</accession>
<dbReference type="STRING" id="402600.SAMN05216188_11449"/>
<dbReference type="UniPathway" id="UPA00997"/>
<evidence type="ECO:0000256" key="3">
    <source>
        <dbReference type="HAMAP-Rule" id="MF_00289"/>
    </source>
</evidence>
<comment type="activity regulation">
    <text evidence="3">The formation of the proteasomal ATPase ARC-20S proteasome complex, likely via the docking of the C-termini of ARC into the intersubunit pockets in the alpha-rings, may trigger opening of the gate for substrate entry. Interconversion between the open-gate and close-gate conformations leads to a dynamic regulation of the 20S proteasome proteolysis activity.</text>
</comment>
<dbReference type="InterPro" id="IPR022296">
    <property type="entry name" value="Proteasome_asu_bac"/>
</dbReference>
<dbReference type="GO" id="GO:0019773">
    <property type="term" value="C:proteasome core complex, alpha-subunit complex"/>
    <property type="evidence" value="ECO:0007669"/>
    <property type="project" value="UniProtKB-UniRule"/>
</dbReference>
<dbReference type="InterPro" id="IPR029055">
    <property type="entry name" value="Ntn_hydrolases_N"/>
</dbReference>
<dbReference type="Proteomes" id="UP000199352">
    <property type="component" value="Unassembled WGS sequence"/>
</dbReference>
<comment type="function">
    <text evidence="3">Component of the proteasome core, a large protease complex with broad specificity involved in protein degradation.</text>
</comment>
<dbReference type="PANTHER" id="PTHR11599">
    <property type="entry name" value="PROTEASOME SUBUNIT ALPHA/BETA"/>
    <property type="match status" value="1"/>
</dbReference>
<dbReference type="NCBIfam" id="TIGR03691">
    <property type="entry name" value="20S_bact_alpha"/>
    <property type="match status" value="1"/>
</dbReference>
<dbReference type="CDD" id="cd01906">
    <property type="entry name" value="proteasome_protease_HslV"/>
    <property type="match status" value="1"/>
</dbReference>
<dbReference type="PROSITE" id="PS51475">
    <property type="entry name" value="PROTEASOME_ALPHA_2"/>
    <property type="match status" value="1"/>
</dbReference>
<evidence type="ECO:0000256" key="5">
    <source>
        <dbReference type="SAM" id="MobiDB-lite"/>
    </source>
</evidence>
<dbReference type="InterPro" id="IPR001353">
    <property type="entry name" value="Proteasome_sua/b"/>
</dbReference>
<dbReference type="GO" id="GO:0004298">
    <property type="term" value="F:threonine-type endopeptidase activity"/>
    <property type="evidence" value="ECO:0007669"/>
    <property type="project" value="InterPro"/>
</dbReference>
<keyword evidence="2 3" id="KW-0647">Proteasome</keyword>
<comment type="pathway">
    <text evidence="3">Protein degradation; proteasomal Pup-dependent pathway.</text>
</comment>
<dbReference type="GO" id="GO:0019941">
    <property type="term" value="P:modification-dependent protein catabolic process"/>
    <property type="evidence" value="ECO:0007669"/>
    <property type="project" value="UniProtKB-UniRule"/>
</dbReference>
<evidence type="ECO:0000313" key="7">
    <source>
        <dbReference type="Proteomes" id="UP000199352"/>
    </source>
</evidence>
<reference evidence="7" key="1">
    <citation type="submission" date="2016-10" db="EMBL/GenBank/DDBJ databases">
        <authorList>
            <person name="Varghese N."/>
            <person name="Submissions S."/>
        </authorList>
    </citation>
    <scope>NUCLEOTIDE SEQUENCE [LARGE SCALE GENOMIC DNA]</scope>
    <source>
        <strain evidence="7">CGMCC 4.3525</strain>
    </source>
</reference>
<dbReference type="HAMAP" id="MF_00289_B">
    <property type="entry name" value="Proteasome_A_B"/>
    <property type="match status" value="1"/>
</dbReference>
<comment type="subunit">
    <text evidence="3">The 20S proteasome core is composed of 14 alpha and 14 beta subunits that assemble into four stacked heptameric rings, resulting in a barrel-shaped structure. The two inner rings, each composed of seven catalytic beta subunits, are sandwiched by two outer rings, each composed of seven alpha subunits. The catalytic chamber with the active sites is on the inside of the barrel. Has a gated structure, the ends of the cylinder being occluded by the N-termini of the alpha-subunits. Is capped by the proteasome-associated ATPase, ARC.</text>
</comment>
<evidence type="ECO:0000256" key="1">
    <source>
        <dbReference type="ARBA" id="ARBA00022490"/>
    </source>
</evidence>
<name>A0A1H9RBR5_9PSEU</name>
<comment type="subcellular location">
    <subcellularLocation>
        <location evidence="3">Cytoplasm</location>
    </subcellularLocation>
</comment>
<dbReference type="EMBL" id="FOFR01000014">
    <property type="protein sequence ID" value="SER69489.1"/>
    <property type="molecule type" value="Genomic_DNA"/>
</dbReference>
<gene>
    <name evidence="3" type="primary">prcA</name>
    <name evidence="6" type="ORF">SAMN05216188_11449</name>
</gene>